<dbReference type="Pfam" id="PF15264">
    <property type="entry name" value="TSSC4"/>
    <property type="match status" value="1"/>
</dbReference>
<keyword evidence="6" id="KW-0747">Spliceosome</keyword>
<dbReference type="PANTHER" id="PTHR13445">
    <property type="entry name" value="TUMOR SUPPRESSING SUBTRANSFERABLE CANDIDATE 4 TSSC4"/>
    <property type="match status" value="1"/>
</dbReference>
<dbReference type="GO" id="GO:0005737">
    <property type="term" value="C:cytoplasm"/>
    <property type="evidence" value="ECO:0007669"/>
    <property type="project" value="UniProtKB-SubCell"/>
</dbReference>
<keyword evidence="5" id="KW-0507">mRNA processing</keyword>
<sequence length="275" mass="31118">MTFQSLSELLQTSVTPHVASVQAKECGALKYLMKKVLERLMDTVVAVGDGDDDDEEEVEASGPAPIATFTLTGGNSAFSYRSRSIFDCLDTVDRKTAPSLNQETSTNRRKTSCPMPTCPTPPKKRGVPDYLAHPERWTHYSLEDVTESSDQDNRRTAHQFLSSLRQETNRDPPCNIQKRMIFSRPNRPPKDLITVQQGKEKELQLSHLAEEEEEDEGKRREETRGPTVLEDEEKEVSGGVEPAEEKTMEESNLSFTSFRKTKTKNYRRSSEQEDA</sequence>
<evidence type="ECO:0000256" key="5">
    <source>
        <dbReference type="ARBA" id="ARBA00022664"/>
    </source>
</evidence>
<evidence type="ECO:0000256" key="10">
    <source>
        <dbReference type="ARBA" id="ARBA00045970"/>
    </source>
</evidence>
<organism evidence="13">
    <name type="scientific">Nothobranchius rachovii</name>
    <name type="common">bluefin notho</name>
    <dbReference type="NCBI Taxonomy" id="451742"/>
    <lineage>
        <taxon>Eukaryota</taxon>
        <taxon>Metazoa</taxon>
        <taxon>Chordata</taxon>
        <taxon>Craniata</taxon>
        <taxon>Vertebrata</taxon>
        <taxon>Euteleostomi</taxon>
        <taxon>Actinopterygii</taxon>
        <taxon>Neopterygii</taxon>
        <taxon>Teleostei</taxon>
        <taxon>Neoteleostei</taxon>
        <taxon>Acanthomorphata</taxon>
        <taxon>Ovalentaria</taxon>
        <taxon>Atherinomorphae</taxon>
        <taxon>Cyprinodontiformes</taxon>
        <taxon>Nothobranchiidae</taxon>
        <taxon>Nothobranchius</taxon>
    </lineage>
</organism>
<reference evidence="13" key="2">
    <citation type="submission" date="2016-06" db="EMBL/GenBank/DDBJ databases">
        <title>The genome of a short-lived fish provides insights into sex chromosome evolution and the genetic control of aging.</title>
        <authorList>
            <person name="Reichwald K."/>
            <person name="Felder M."/>
            <person name="Petzold A."/>
            <person name="Koch P."/>
            <person name="Groth M."/>
            <person name="Platzer M."/>
        </authorList>
    </citation>
    <scope>NUCLEOTIDE SEQUENCE</scope>
    <source>
        <tissue evidence="13">Brain</tissue>
    </source>
</reference>
<evidence type="ECO:0000256" key="4">
    <source>
        <dbReference type="ARBA" id="ARBA00022490"/>
    </source>
</evidence>
<keyword evidence="7" id="KW-0508">mRNA splicing</keyword>
<name>A0A1A8RJP5_9TELE</name>
<dbReference type="EMBL" id="HAEH01017514">
    <property type="protein sequence ID" value="SBS06231.1"/>
    <property type="molecule type" value="Transcribed_RNA"/>
</dbReference>
<proteinExistence type="inferred from homology"/>
<keyword evidence="4" id="KW-0963">Cytoplasm</keyword>
<dbReference type="GO" id="GO:0006397">
    <property type="term" value="P:mRNA processing"/>
    <property type="evidence" value="ECO:0007669"/>
    <property type="project" value="UniProtKB-KW"/>
</dbReference>
<comment type="subcellular location">
    <subcellularLocation>
        <location evidence="2">Cytoplasm</location>
    </subcellularLocation>
    <subcellularLocation>
        <location evidence="1">Nucleus</location>
    </subcellularLocation>
</comment>
<dbReference type="GO" id="GO:0008380">
    <property type="term" value="P:RNA splicing"/>
    <property type="evidence" value="ECO:0007669"/>
    <property type="project" value="UniProtKB-KW"/>
</dbReference>
<dbReference type="PANTHER" id="PTHR13445:SF3">
    <property type="entry name" value="U5 SMALL NUCLEAR RIBONUCLEOPROTEIN TSSC4"/>
    <property type="match status" value="1"/>
</dbReference>
<dbReference type="Pfam" id="PF07034">
    <property type="entry name" value="ORC3_N"/>
    <property type="match status" value="1"/>
</dbReference>
<evidence type="ECO:0000313" key="13">
    <source>
        <dbReference type="EMBL" id="SBS06231.1"/>
    </source>
</evidence>
<dbReference type="GO" id="GO:0005681">
    <property type="term" value="C:spliceosomal complex"/>
    <property type="evidence" value="ECO:0007669"/>
    <property type="project" value="UniProtKB-KW"/>
</dbReference>
<evidence type="ECO:0000256" key="3">
    <source>
        <dbReference type="ARBA" id="ARBA00010362"/>
    </source>
</evidence>
<feature type="domain" description="Origin recognition complex subunit 3 N-terminal" evidence="12">
    <location>
        <begin position="1"/>
        <end position="57"/>
    </location>
</feature>
<comment type="function">
    <text evidence="10">Protein associated with the U5 snRNP, during its maturation and its post-splicing recycling and which is required for spliceosomal tri-snRNP complex assembly in the nucleus. Has a molecular sequestering activity and transiently hinders SNRNP200 binding sites for constitutive splicing factors that intervene later during the assembly of the spliceosome and splicing. Together with its molecular sequestering activity, may also function as a molecular adapter and placeholder, coordinating the assembly of the U5 snRNP and its association with the U4/U6 di-snRNP.</text>
</comment>
<dbReference type="AlphaFoldDB" id="A0A1A8RJP5"/>
<dbReference type="InterPro" id="IPR029338">
    <property type="entry name" value="TSSC4"/>
</dbReference>
<comment type="similarity">
    <text evidence="3">Belongs to the TSSC4 family.</text>
</comment>
<evidence type="ECO:0000256" key="1">
    <source>
        <dbReference type="ARBA" id="ARBA00004123"/>
    </source>
</evidence>
<feature type="region of interest" description="Disordered" evidence="11">
    <location>
        <begin position="206"/>
        <end position="275"/>
    </location>
</feature>
<evidence type="ECO:0000256" key="6">
    <source>
        <dbReference type="ARBA" id="ARBA00022728"/>
    </source>
</evidence>
<reference evidence="13" key="1">
    <citation type="submission" date="2016-05" db="EMBL/GenBank/DDBJ databases">
        <authorList>
            <person name="Lavstsen T."/>
            <person name="Jespersen J.S."/>
        </authorList>
    </citation>
    <scope>NUCLEOTIDE SEQUENCE</scope>
    <source>
        <tissue evidence="13">Brain</tissue>
    </source>
</reference>
<evidence type="ECO:0000256" key="8">
    <source>
        <dbReference type="ARBA" id="ARBA00023242"/>
    </source>
</evidence>
<evidence type="ECO:0000256" key="9">
    <source>
        <dbReference type="ARBA" id="ARBA00035304"/>
    </source>
</evidence>
<evidence type="ECO:0000259" key="12">
    <source>
        <dbReference type="Pfam" id="PF07034"/>
    </source>
</evidence>
<keyword evidence="8" id="KW-0539">Nucleus</keyword>
<dbReference type="InterPro" id="IPR045667">
    <property type="entry name" value="ORC3_N"/>
</dbReference>
<gene>
    <name evidence="13" type="primary">TSSC4</name>
</gene>
<accession>A0A1A8RJP5</accession>
<evidence type="ECO:0000256" key="2">
    <source>
        <dbReference type="ARBA" id="ARBA00004496"/>
    </source>
</evidence>
<evidence type="ECO:0000256" key="7">
    <source>
        <dbReference type="ARBA" id="ARBA00023187"/>
    </source>
</evidence>
<protein>
    <recommendedName>
        <fullName evidence="9">U5 small nuclear ribonucleoprotein TSSC4</fullName>
    </recommendedName>
</protein>
<feature type="region of interest" description="Disordered" evidence="11">
    <location>
        <begin position="99"/>
        <end position="130"/>
    </location>
</feature>
<evidence type="ECO:0000256" key="11">
    <source>
        <dbReference type="SAM" id="MobiDB-lite"/>
    </source>
</evidence>